<dbReference type="Proteomes" id="UP001296969">
    <property type="component" value="Unassembled WGS sequence"/>
</dbReference>
<dbReference type="Proteomes" id="UP000807542">
    <property type="component" value="Unassembled WGS sequence"/>
</dbReference>
<sequence>MTNLISLTEADELLVSLDKKKCPWCDGNSWVMRGIPESDADSKDSIFGLRNIPTIKVYKDDNNLKATMNVGVENAMPMIVVRCNDCGFIYLFDYFKLIELSKEKNKERMDNDNDKA</sequence>
<dbReference type="AlphaFoldDB" id="A0A9D7FWZ0"/>
<protein>
    <submittedName>
        <fullName evidence="2">Uncharacterized protein</fullName>
    </submittedName>
</protein>
<comment type="caution">
    <text evidence="2">The sequence shown here is derived from an EMBL/GenBank/DDBJ whole genome shotgun (WGS) entry which is preliminary data.</text>
</comment>
<evidence type="ECO:0000313" key="3">
    <source>
        <dbReference type="Proteomes" id="UP000807542"/>
    </source>
</evidence>
<gene>
    <name evidence="2" type="ORF">I2492_19555</name>
    <name evidence="1" type="ORF">I2493_19595</name>
</gene>
<evidence type="ECO:0000313" key="4">
    <source>
        <dbReference type="Proteomes" id="UP001296969"/>
    </source>
</evidence>
<dbReference type="RefSeq" id="WP_228399538.1">
    <property type="nucleotide sequence ID" value="NZ_JADRCP010000021.1"/>
</dbReference>
<evidence type="ECO:0000313" key="1">
    <source>
        <dbReference type="EMBL" id="MBK5075202.1"/>
    </source>
</evidence>
<name>A0A9D7FWZ0_9GAMM</name>
<keyword evidence="4" id="KW-1185">Reference proteome</keyword>
<proteinExistence type="predicted"/>
<accession>A0A9D7FWZ0</accession>
<dbReference type="EMBL" id="JADRCQ010000022">
    <property type="protein sequence ID" value="MBK5075202.1"/>
    <property type="molecule type" value="Genomic_DNA"/>
</dbReference>
<dbReference type="EMBL" id="JADRCP010000021">
    <property type="protein sequence ID" value="MBK5178504.1"/>
    <property type="molecule type" value="Genomic_DNA"/>
</dbReference>
<reference evidence="2 4" key="1">
    <citation type="submission" date="2020-11" db="EMBL/GenBank/DDBJ databases">
        <title>Insectihabitans protaetiae gen. nov. sp. nov. and Insectihabitans allomyrinae sp. nov., isolated from larvae of Protaetia brevitarsis seulensis and Allomyrina dichotoma, respectively.</title>
        <authorList>
            <person name="Lee S.D."/>
            <person name="Byeon Y.-S."/>
            <person name="Kim S.-M."/>
            <person name="Yang H.L."/>
            <person name="Kim I.S."/>
        </authorList>
    </citation>
    <scope>NUCLEOTIDE SEQUENCE</scope>
    <source>
        <strain evidence="2">CWB-B4</strain>
        <strain evidence="1 4">CWB-B43</strain>
    </source>
</reference>
<evidence type="ECO:0000313" key="2">
    <source>
        <dbReference type="EMBL" id="MBK5178504.1"/>
    </source>
</evidence>
<organism evidence="2 3">
    <name type="scientific">Limnobaculum xujianqingii</name>
    <dbReference type="NCBI Taxonomy" id="2738837"/>
    <lineage>
        <taxon>Bacteria</taxon>
        <taxon>Pseudomonadati</taxon>
        <taxon>Pseudomonadota</taxon>
        <taxon>Gammaproteobacteria</taxon>
        <taxon>Enterobacterales</taxon>
        <taxon>Budviciaceae</taxon>
        <taxon>Limnobaculum</taxon>
    </lineage>
</organism>